<gene>
    <name evidence="3" type="ORF">PGLA1383_LOCUS57265</name>
</gene>
<dbReference type="OrthoDB" id="421499at2759"/>
<evidence type="ECO:0000313" key="3">
    <source>
        <dbReference type="EMBL" id="CAE8642867.1"/>
    </source>
</evidence>
<feature type="compositionally biased region" description="Acidic residues" evidence="1">
    <location>
        <begin position="224"/>
        <end position="246"/>
    </location>
</feature>
<accession>A0A813HZH1</accession>
<name>A0A813HZH1_POLGL</name>
<feature type="compositionally biased region" description="Basic and acidic residues" evidence="1">
    <location>
        <begin position="202"/>
        <end position="223"/>
    </location>
</feature>
<dbReference type="AlphaFoldDB" id="A0A813HZH1"/>
<keyword evidence="4" id="KW-1185">Reference proteome</keyword>
<proteinExistence type="predicted"/>
<dbReference type="EMBL" id="CAJNNV010033221">
    <property type="protein sequence ID" value="CAE8642867.1"/>
    <property type="molecule type" value="Genomic_DNA"/>
</dbReference>
<feature type="region of interest" description="Disordered" evidence="1">
    <location>
        <begin position="83"/>
        <end position="102"/>
    </location>
</feature>
<dbReference type="InterPro" id="IPR053931">
    <property type="entry name" value="RapZ_C"/>
</dbReference>
<protein>
    <recommendedName>
        <fullName evidence="2">RapZ C-terminal domain-containing protein</fullName>
    </recommendedName>
</protein>
<sequence>MADPAGSFLGLLNRPPPEEEEEAGGLGASECGDAGLGGHEAGAEAAGKLETKSESRSPIPPSRSSRAPPAGGGGGFWNEREEAATDAAPAGDELPGSDGGGDPWAWLAGTLWRDTGQPKEYRMLVQEGKILVVLTRRNFENVVEVRRLPSGDLGWGLQPGRGRAKFILSQRDCGNRDEIVWRHGGSSTVSHRWRFIPLELDPPQRSRSPAEREREEQPPRSEAPEGELGEGEVWEEGDGVWEESEFLGDPFPPPEGSGRGRQREVDGVPGPGQQGILSFGAPPRAEEDQTNCAAEGRNEAPPTPGAGALVNGGQQRSPVWFGVPDSRSFWEFKDVVALLSDEDASLFFPMPDDAGLSALRASPPSQSVASLFFPMPDDAGLSALRASPPSQSVASLFFPSVWEFKDVVALLSDEDNGLATAVRIDIFTYGVAKLEEGRWPKVSADLNFDMRNFHDPAAGNLKGHDGHHPEIIARLVRHRGFSDWAGLVRTQLRTAMDRAEAESSAAGAEAPIRGIGIALYCRAGRHRSVASGVILRHILQEEGFGNVCLDHLCLRRCRCAECTGRSGKRMQALQSATDVWNRWRLAHVT</sequence>
<feature type="domain" description="RapZ C-terminal" evidence="2">
    <location>
        <begin position="442"/>
        <end position="551"/>
    </location>
</feature>
<evidence type="ECO:0000256" key="1">
    <source>
        <dbReference type="SAM" id="MobiDB-lite"/>
    </source>
</evidence>
<evidence type="ECO:0000259" key="2">
    <source>
        <dbReference type="Pfam" id="PF22740"/>
    </source>
</evidence>
<dbReference type="Proteomes" id="UP000654075">
    <property type="component" value="Unassembled WGS sequence"/>
</dbReference>
<feature type="region of interest" description="Disordered" evidence="1">
    <location>
        <begin position="200"/>
        <end position="313"/>
    </location>
</feature>
<reference evidence="3" key="1">
    <citation type="submission" date="2021-02" db="EMBL/GenBank/DDBJ databases">
        <authorList>
            <person name="Dougan E. K."/>
            <person name="Rhodes N."/>
            <person name="Thang M."/>
            <person name="Chan C."/>
        </authorList>
    </citation>
    <scope>NUCLEOTIDE SEQUENCE</scope>
</reference>
<feature type="region of interest" description="Disordered" evidence="1">
    <location>
        <begin position="1"/>
        <end position="78"/>
    </location>
</feature>
<comment type="caution">
    <text evidence="3">The sequence shown here is derived from an EMBL/GenBank/DDBJ whole genome shotgun (WGS) entry which is preliminary data.</text>
</comment>
<dbReference type="Pfam" id="PF22740">
    <property type="entry name" value="PapZ_C"/>
    <property type="match status" value="1"/>
</dbReference>
<evidence type="ECO:0000313" key="4">
    <source>
        <dbReference type="Proteomes" id="UP000654075"/>
    </source>
</evidence>
<organism evidence="3 4">
    <name type="scientific">Polarella glacialis</name>
    <name type="common">Dinoflagellate</name>
    <dbReference type="NCBI Taxonomy" id="89957"/>
    <lineage>
        <taxon>Eukaryota</taxon>
        <taxon>Sar</taxon>
        <taxon>Alveolata</taxon>
        <taxon>Dinophyceae</taxon>
        <taxon>Suessiales</taxon>
        <taxon>Suessiaceae</taxon>
        <taxon>Polarella</taxon>
    </lineage>
</organism>